<name>A0A2S7IUM4_9HYPH</name>
<dbReference type="Gene3D" id="1.10.357.10">
    <property type="entry name" value="Tetracycline Repressor, domain 2"/>
    <property type="match status" value="1"/>
</dbReference>
<dbReference type="AlphaFoldDB" id="A0A2S7IUM4"/>
<dbReference type="Proteomes" id="UP000238493">
    <property type="component" value="Unassembled WGS sequence"/>
</dbReference>
<organism evidence="3 4">
    <name type="scientific">Brucella oryzae</name>
    <dbReference type="NCBI Taxonomy" id="335286"/>
    <lineage>
        <taxon>Bacteria</taxon>
        <taxon>Pseudomonadati</taxon>
        <taxon>Pseudomonadota</taxon>
        <taxon>Alphaproteobacteria</taxon>
        <taxon>Hyphomicrobiales</taxon>
        <taxon>Brucellaceae</taxon>
        <taxon>Brucella/Ochrobactrum group</taxon>
        <taxon>Brucella</taxon>
    </lineage>
</organism>
<dbReference type="OrthoDB" id="2356263at2"/>
<evidence type="ECO:0000256" key="1">
    <source>
        <dbReference type="ARBA" id="ARBA00023125"/>
    </source>
</evidence>
<gene>
    <name evidence="3" type="ORF">C3731_20435</name>
</gene>
<comment type="caution">
    <text evidence="3">The sequence shown here is derived from an EMBL/GenBank/DDBJ whole genome shotgun (WGS) entry which is preliminary data.</text>
</comment>
<feature type="domain" description="HTH tetR-type" evidence="2">
    <location>
        <begin position="21"/>
        <end position="43"/>
    </location>
</feature>
<sequence length="47" mass="5086">MSTTKHNRQEPPSVDQTRMALIHAALQLFGSKGFDATSTREIAGLAT</sequence>
<dbReference type="SUPFAM" id="SSF46689">
    <property type="entry name" value="Homeodomain-like"/>
    <property type="match status" value="1"/>
</dbReference>
<feature type="non-terminal residue" evidence="3">
    <location>
        <position position="47"/>
    </location>
</feature>
<dbReference type="InterPro" id="IPR009057">
    <property type="entry name" value="Homeodomain-like_sf"/>
</dbReference>
<keyword evidence="4" id="KW-1185">Reference proteome</keyword>
<evidence type="ECO:0000313" key="4">
    <source>
        <dbReference type="Proteomes" id="UP000238493"/>
    </source>
</evidence>
<dbReference type="InterPro" id="IPR001647">
    <property type="entry name" value="HTH_TetR"/>
</dbReference>
<dbReference type="GO" id="GO:0003677">
    <property type="term" value="F:DNA binding"/>
    <property type="evidence" value="ECO:0007669"/>
    <property type="project" value="UniProtKB-KW"/>
</dbReference>
<proteinExistence type="predicted"/>
<dbReference type="Pfam" id="PF00440">
    <property type="entry name" value="TetR_N"/>
    <property type="match status" value="1"/>
</dbReference>
<reference evidence="3 4" key="1">
    <citation type="submission" date="2018-02" db="EMBL/GenBank/DDBJ databases">
        <title>Draft genome sequence of Ochrobactrum oryzae found in Brazil.</title>
        <authorList>
            <person name="Cerdeira L."/>
            <person name="Andrade F."/>
            <person name="Zacariotto T."/>
            <person name="Barbosa B."/>
            <person name="Santos S."/>
            <person name="Cassetari V."/>
            <person name="Lincopan N."/>
        </authorList>
    </citation>
    <scope>NUCLEOTIDE SEQUENCE [LARGE SCALE GENOMIC DNA]</scope>
    <source>
        <strain evidence="3 4">OA447</strain>
    </source>
</reference>
<evidence type="ECO:0000313" key="3">
    <source>
        <dbReference type="EMBL" id="PQA71724.1"/>
    </source>
</evidence>
<protein>
    <submittedName>
        <fullName evidence="3">DUF1956 domain-containing protein</fullName>
    </submittedName>
</protein>
<dbReference type="RefSeq" id="WP_146097148.1">
    <property type="nucleotide sequence ID" value="NZ_PTRC01000050.1"/>
</dbReference>
<dbReference type="EMBL" id="PTRC01000050">
    <property type="protein sequence ID" value="PQA71724.1"/>
    <property type="molecule type" value="Genomic_DNA"/>
</dbReference>
<accession>A0A2S7IUM4</accession>
<keyword evidence="1" id="KW-0238">DNA-binding</keyword>
<evidence type="ECO:0000259" key="2">
    <source>
        <dbReference type="Pfam" id="PF00440"/>
    </source>
</evidence>